<protein>
    <submittedName>
        <fullName evidence="1">Uncharacterized protein</fullName>
    </submittedName>
</protein>
<proteinExistence type="predicted"/>
<dbReference type="Proteomes" id="UP000074294">
    <property type="component" value="Unassembled WGS sequence"/>
</dbReference>
<sequence length="72" mass="8067">MRMDKVKVLEGGHVIQELTVEEALELIKKKFYEGQSVIIDGIYVDATDIERVKRMLAEVKEGISFFPLVGGG</sequence>
<evidence type="ECO:0000313" key="2">
    <source>
        <dbReference type="Proteomes" id="UP000074294"/>
    </source>
</evidence>
<gene>
    <name evidence="1" type="ORF">APZ16_03055</name>
</gene>
<organism evidence="1 2">
    <name type="scientific">Hadarchaeum yellowstonense</name>
    <dbReference type="NCBI Taxonomy" id="1776334"/>
    <lineage>
        <taxon>Archaea</taxon>
        <taxon>Methanobacteriati</taxon>
        <taxon>Candidatus Hadarchaeota</taxon>
        <taxon>Candidatus Hadarchaeia</taxon>
        <taxon>Candidatus Hadarchaeales</taxon>
        <taxon>Candidatus Hadarchaeaceae</taxon>
        <taxon>Candidatus Hadarchaeum</taxon>
    </lineage>
</organism>
<reference evidence="1 2" key="1">
    <citation type="journal article" date="2016" name="Nat. Microbiol.">
        <title>Genomic inference of the metabolism of cosmopolitan subsurface Archaea, Hadesarchaea.</title>
        <authorList>
            <person name="Baker B.J."/>
            <person name="Saw J.H."/>
            <person name="Lind A.E."/>
            <person name="Lazar C.S."/>
            <person name="Hinrichs K.-U."/>
            <person name="Teske A.P."/>
            <person name="Ettema T.J."/>
        </authorList>
    </citation>
    <scope>NUCLEOTIDE SEQUENCE [LARGE SCALE GENOMIC DNA]</scope>
</reference>
<dbReference type="STRING" id="1776334.APZ16_03055"/>
<comment type="caution">
    <text evidence="1">The sequence shown here is derived from an EMBL/GenBank/DDBJ whole genome shotgun (WGS) entry which is preliminary data.</text>
</comment>
<dbReference type="EMBL" id="LQMQ01000007">
    <property type="protein sequence ID" value="KUO42424.1"/>
    <property type="molecule type" value="Genomic_DNA"/>
</dbReference>
<name>A0A147K0M1_HADYE</name>
<evidence type="ECO:0000313" key="1">
    <source>
        <dbReference type="EMBL" id="KUO42424.1"/>
    </source>
</evidence>
<dbReference type="AlphaFoldDB" id="A0A147K0M1"/>
<accession>A0A147K0M1</accession>